<proteinExistence type="predicted"/>
<reference evidence="1" key="1">
    <citation type="submission" date="2020-01" db="EMBL/GenBank/DDBJ databases">
        <title>Vaginal microbiome of pregnant Indian women: Insights into the genome of dominants Lactobacillus species.</title>
        <authorList>
            <person name="Das B."/>
            <person name="Mehta O."/>
            <person name="Ghosh T.S."/>
            <person name="Kothidar A."/>
            <person name="Gowtham M.R."/>
            <person name="Mitra R."/>
            <person name="Kshetrapal P."/>
            <person name="Wadhwa N."/>
            <person name="Thiruvengadam R."/>
            <person name="Nair G.B."/>
            <person name="Bhatnagar S."/>
            <person name="Das B."/>
        </authorList>
    </citation>
    <scope>NUCLEOTIDE SEQUENCE</scope>
    <source>
        <strain evidence="1">Indica</strain>
    </source>
</reference>
<gene>
    <name evidence="1" type="ORF">GWG61_05980</name>
</gene>
<protein>
    <submittedName>
        <fullName evidence="1">Uncharacterized protein</fullName>
    </submittedName>
</protein>
<dbReference type="SUPFAM" id="SSF52467">
    <property type="entry name" value="DHS-like NAD/FAD-binding domain"/>
    <property type="match status" value="1"/>
</dbReference>
<dbReference type="RefSeq" id="WP_162014057.1">
    <property type="nucleotide sequence ID" value="NZ_CAZZQF010000001.1"/>
</dbReference>
<dbReference type="EMBL" id="JAADJO010000012">
    <property type="protein sequence ID" value="NDJ74039.1"/>
    <property type="molecule type" value="Genomic_DNA"/>
</dbReference>
<sequence>MKIKELRKLTISKRLNILVGSGCSSAAIPLMGEFNKKYKCTKEANNNLIEKVKQVSEELTANNYSADVTQTLNVYMAFIRQIVENLNMSNSRETPRRANIFTTNYDFFIKKAFDQVSRNYKFVINDGATGYFDRVLESSNFDQVVSYKGMNDNYISEIPSISLIKPHGSVNWEKYKGDESIYIRSKVVNEPVIVKPTGFESNDAFSQNHFFSMLRFFTNELDKPQSVLLVIGFSFQDKHIAKMVKRAIANPELIVICFCYAENDADTIIKNLDYKSDGKTPNNIYFIVPEDKNNDNMKYHEYELPGTKEITLSTLVKFMSGEFDENDDE</sequence>
<dbReference type="InterPro" id="IPR029035">
    <property type="entry name" value="DHS-like_NAD/FAD-binding_dom"/>
</dbReference>
<organism evidence="1">
    <name type="scientific">Lactobacillus paragasseri</name>
    <dbReference type="NCBI Taxonomy" id="2107999"/>
    <lineage>
        <taxon>Bacteria</taxon>
        <taxon>Bacillati</taxon>
        <taxon>Bacillota</taxon>
        <taxon>Bacilli</taxon>
        <taxon>Lactobacillales</taxon>
        <taxon>Lactobacillaceae</taxon>
        <taxon>Lactobacillus</taxon>
    </lineage>
</organism>
<dbReference type="AlphaFoldDB" id="A0A6B2FUZ8"/>
<dbReference type="Pfam" id="PF13289">
    <property type="entry name" value="SIR2_2"/>
    <property type="match status" value="1"/>
</dbReference>
<name>A0A6B2FUZ8_9LACO</name>
<accession>A0A6B2FUZ8</accession>
<evidence type="ECO:0000313" key="1">
    <source>
        <dbReference type="EMBL" id="NDJ74039.1"/>
    </source>
</evidence>
<comment type="caution">
    <text evidence="1">The sequence shown here is derived from an EMBL/GenBank/DDBJ whole genome shotgun (WGS) entry which is preliminary data.</text>
</comment>